<name>A0ABX0RRX9_9GAMM</name>
<gene>
    <name evidence="1" type="ORF">F3J37_16945</name>
</gene>
<keyword evidence="2" id="KW-1185">Reference proteome</keyword>
<evidence type="ECO:0000313" key="1">
    <source>
        <dbReference type="EMBL" id="NIG20363.1"/>
    </source>
</evidence>
<reference evidence="1 2" key="1">
    <citation type="journal article" date="2019" name="bioRxiv">
        <title>Bacteria contribute to plant secondary compound degradation in a generalist herbivore system.</title>
        <authorList>
            <person name="Francoeur C.B."/>
            <person name="Khadempour L."/>
            <person name="Moreira-Soto R.D."/>
            <person name="Gotting K."/>
            <person name="Book A.J."/>
            <person name="Pinto-Tomas A.A."/>
            <person name="Keefover-Ring K."/>
            <person name="Currie C.R."/>
        </authorList>
    </citation>
    <scope>NUCLEOTIDE SEQUENCE [LARGE SCALE GENOMIC DNA]</scope>
    <source>
        <strain evidence="1">Al-1710</strain>
    </source>
</reference>
<dbReference type="InterPro" id="IPR027266">
    <property type="entry name" value="TrmE/GcvT-like"/>
</dbReference>
<organism evidence="1 2">
    <name type="scientific">Candidatus Pantoea communis</name>
    <dbReference type="NCBI Taxonomy" id="2608354"/>
    <lineage>
        <taxon>Bacteria</taxon>
        <taxon>Pseudomonadati</taxon>
        <taxon>Pseudomonadota</taxon>
        <taxon>Gammaproteobacteria</taxon>
        <taxon>Enterobacterales</taxon>
        <taxon>Erwiniaceae</taxon>
        <taxon>Pantoea</taxon>
    </lineage>
</organism>
<protein>
    <submittedName>
        <fullName evidence="1">Sarcosine oxidase subunit gamma</fullName>
    </submittedName>
</protein>
<dbReference type="Gene3D" id="3.30.1360.120">
    <property type="entry name" value="Probable tRNA modification gtpase trme, domain 1"/>
    <property type="match status" value="1"/>
</dbReference>
<dbReference type="Gene3D" id="3.30.70.1520">
    <property type="entry name" value="Heterotetrameric sarcosine oxidase"/>
    <property type="match status" value="1"/>
</dbReference>
<dbReference type="Pfam" id="PF04268">
    <property type="entry name" value="SoxG"/>
    <property type="match status" value="1"/>
</dbReference>
<sequence length="212" mass="23262">MSETLTANLFNAHPATPLVGESPLVWSYIKTGVPTVTGASDITLRERADLGHLTLRGSAIELDKALRAVLQLSLPAQPLSLTQAGAYSAQWMSPDEWLLIVPQGEEYAIEQQLRAALGDAHYAIVNIGGGQTLLELRGEQAINLLKKSVVYDVHPQNFPVGKGVMTCFATITVILRRPTEDRWELVVRRSFADYSYRWLLDAGAEYGISVLS</sequence>
<dbReference type="InterPro" id="IPR007375">
    <property type="entry name" value="SoxG"/>
</dbReference>
<dbReference type="RefSeq" id="WP_166934636.1">
    <property type="nucleotide sequence ID" value="NZ_VWXC01000012.1"/>
</dbReference>
<proteinExistence type="predicted"/>
<dbReference type="Proteomes" id="UP001515780">
    <property type="component" value="Unassembled WGS sequence"/>
</dbReference>
<evidence type="ECO:0000313" key="2">
    <source>
        <dbReference type="Proteomes" id="UP001515780"/>
    </source>
</evidence>
<dbReference type="SUPFAM" id="SSF103025">
    <property type="entry name" value="Folate-binding domain"/>
    <property type="match status" value="1"/>
</dbReference>
<comment type="caution">
    <text evidence="1">The sequence shown here is derived from an EMBL/GenBank/DDBJ whole genome shotgun (WGS) entry which is preliminary data.</text>
</comment>
<dbReference type="EMBL" id="VWXC01000012">
    <property type="protein sequence ID" value="NIG20363.1"/>
    <property type="molecule type" value="Genomic_DNA"/>
</dbReference>
<accession>A0ABX0RRX9</accession>